<name>A0A3P1UUV7_9ACTO</name>
<dbReference type="OrthoDB" id="4376397at2"/>
<dbReference type="AlphaFoldDB" id="A0A3P1UUV7"/>
<dbReference type="PANTHER" id="PTHR32182:SF22">
    <property type="entry name" value="ATP-DEPENDENT ENDONUCLEASE, OLD FAMILY-RELATED"/>
    <property type="match status" value="1"/>
</dbReference>
<dbReference type="Pfam" id="PF13304">
    <property type="entry name" value="AAA_21"/>
    <property type="match status" value="1"/>
</dbReference>
<reference evidence="3 4" key="1">
    <citation type="submission" date="2018-11" db="EMBL/GenBank/DDBJ databases">
        <title>Genomes From Bacteria Associated with the Canine Oral Cavity: a Test Case for Automated Genome-Based Taxonomic Assignment.</title>
        <authorList>
            <person name="Coil D.A."/>
            <person name="Jospin G."/>
            <person name="Darling A.E."/>
            <person name="Wallis C."/>
            <person name="Davis I.J."/>
            <person name="Harris S."/>
            <person name="Eisen J.A."/>
            <person name="Holcombe L.J."/>
            <person name="O'Flynn C."/>
        </authorList>
    </citation>
    <scope>NUCLEOTIDE SEQUENCE [LARGE SCALE GENOMIC DNA]</scope>
    <source>
        <strain evidence="3 4">OH5050</strain>
    </source>
</reference>
<dbReference type="PANTHER" id="PTHR32182">
    <property type="entry name" value="DNA REPLICATION AND REPAIR PROTEIN RECF"/>
    <property type="match status" value="1"/>
</dbReference>
<feature type="domain" description="ATPase AAA-type core" evidence="2">
    <location>
        <begin position="26"/>
        <end position="105"/>
    </location>
</feature>
<dbReference type="InterPro" id="IPR027417">
    <property type="entry name" value="P-loop_NTPase"/>
</dbReference>
<evidence type="ECO:0000313" key="4">
    <source>
        <dbReference type="Proteomes" id="UP000271272"/>
    </source>
</evidence>
<dbReference type="GO" id="GO:0000731">
    <property type="term" value="P:DNA synthesis involved in DNA repair"/>
    <property type="evidence" value="ECO:0007669"/>
    <property type="project" value="TreeGrafter"/>
</dbReference>
<organism evidence="3 4">
    <name type="scientific">Actinomyces bowdenii</name>
    <dbReference type="NCBI Taxonomy" id="131109"/>
    <lineage>
        <taxon>Bacteria</taxon>
        <taxon>Bacillati</taxon>
        <taxon>Actinomycetota</taxon>
        <taxon>Actinomycetes</taxon>
        <taxon>Actinomycetales</taxon>
        <taxon>Actinomycetaceae</taxon>
        <taxon>Actinomyces</taxon>
    </lineage>
</organism>
<gene>
    <name evidence="3" type="ORF">EII10_10620</name>
</gene>
<dbReference type="GO" id="GO:0005524">
    <property type="term" value="F:ATP binding"/>
    <property type="evidence" value="ECO:0007669"/>
    <property type="project" value="InterPro"/>
</dbReference>
<accession>A0A3P1UUV7</accession>
<comment type="caution">
    <text evidence="3">The sequence shown here is derived from an EMBL/GenBank/DDBJ whole genome shotgun (WGS) entry which is preliminary data.</text>
</comment>
<dbReference type="Proteomes" id="UP000271272">
    <property type="component" value="Unassembled WGS sequence"/>
</dbReference>
<proteinExistence type="predicted"/>
<dbReference type="Gene3D" id="3.40.50.300">
    <property type="entry name" value="P-loop containing nucleotide triphosphate hydrolases"/>
    <property type="match status" value="1"/>
</dbReference>
<dbReference type="InterPro" id="IPR003959">
    <property type="entry name" value="ATPase_AAA_core"/>
</dbReference>
<evidence type="ECO:0000256" key="1">
    <source>
        <dbReference type="ARBA" id="ARBA00023236"/>
    </source>
</evidence>
<dbReference type="GO" id="GO:0006302">
    <property type="term" value="P:double-strand break repair"/>
    <property type="evidence" value="ECO:0007669"/>
    <property type="project" value="TreeGrafter"/>
</dbReference>
<dbReference type="GO" id="GO:0016887">
    <property type="term" value="F:ATP hydrolysis activity"/>
    <property type="evidence" value="ECO:0007669"/>
    <property type="project" value="InterPro"/>
</dbReference>
<keyword evidence="1" id="KW-0227">DNA damage</keyword>
<dbReference type="EMBL" id="RQZC01000023">
    <property type="protein sequence ID" value="RRD25641.1"/>
    <property type="molecule type" value="Genomic_DNA"/>
</dbReference>
<dbReference type="RefSeq" id="WP_124934475.1">
    <property type="nucleotide sequence ID" value="NZ_RQZC01000023.1"/>
</dbReference>
<dbReference type="GO" id="GO:0009432">
    <property type="term" value="P:SOS response"/>
    <property type="evidence" value="ECO:0007669"/>
    <property type="project" value="UniProtKB-KW"/>
</dbReference>
<sequence length="290" mass="32957">MRITHLAASNWRNFENVEFDIGDRLFIVGPNAAGKSNLLDIFRFLSDVAGPKGGLASAIENRGGLKKVRSLFARNHARGRLVIDVTLQEGEHTWRYRLAIKGESDRGMVDARLALARPCLVKRGAARLDGIIPGLSRTTIHHPWIVFRDADRHCPVALREELIGPHPHDGAFELRLACSMMEAWLLADADGFSRFFHVPMKKITDRPDDLEHAKRELLRLCQHSRSSSVRRDLVRHDGTPGPEYVARINGFAREHWNVERARNHSPSLERAIGRLELMREQILQAQDRSR</sequence>
<evidence type="ECO:0000313" key="3">
    <source>
        <dbReference type="EMBL" id="RRD25641.1"/>
    </source>
</evidence>
<evidence type="ECO:0000259" key="2">
    <source>
        <dbReference type="Pfam" id="PF13304"/>
    </source>
</evidence>
<dbReference type="SUPFAM" id="SSF52540">
    <property type="entry name" value="P-loop containing nucleoside triphosphate hydrolases"/>
    <property type="match status" value="1"/>
</dbReference>
<protein>
    <recommendedName>
        <fullName evidence="2">ATPase AAA-type core domain-containing protein</fullName>
    </recommendedName>
</protein>
<keyword evidence="1" id="KW-0742">SOS response</keyword>
<keyword evidence="4" id="KW-1185">Reference proteome</keyword>